<reference evidence="1" key="1">
    <citation type="submission" date="2019-03" db="EMBL/GenBank/DDBJ databases">
        <title>WGS assembly of Setaria viridis.</title>
        <authorList>
            <person name="Huang P."/>
            <person name="Jenkins J."/>
            <person name="Grimwood J."/>
            <person name="Barry K."/>
            <person name="Healey A."/>
            <person name="Mamidi S."/>
            <person name="Sreedasyam A."/>
            <person name="Shu S."/>
            <person name="Feldman M."/>
            <person name="Wu J."/>
            <person name="Yu Y."/>
            <person name="Chen C."/>
            <person name="Johnson J."/>
            <person name="Rokhsar D."/>
            <person name="Baxter I."/>
            <person name="Schmutz J."/>
            <person name="Brutnell T."/>
            <person name="Kellogg E."/>
        </authorList>
    </citation>
    <scope>NUCLEOTIDE SEQUENCE [LARGE SCALE GENOMIC DNA]</scope>
</reference>
<proteinExistence type="predicted"/>
<accession>A0A4U6W819</accession>
<name>A0A4U6W819_SETVI</name>
<dbReference type="Proteomes" id="UP000298652">
    <property type="component" value="Chromosome 1"/>
</dbReference>
<dbReference type="AlphaFoldDB" id="A0A4U6W819"/>
<organism evidence="1 2">
    <name type="scientific">Setaria viridis</name>
    <name type="common">Green bristlegrass</name>
    <name type="synonym">Setaria italica subsp. viridis</name>
    <dbReference type="NCBI Taxonomy" id="4556"/>
    <lineage>
        <taxon>Eukaryota</taxon>
        <taxon>Viridiplantae</taxon>
        <taxon>Streptophyta</taxon>
        <taxon>Embryophyta</taxon>
        <taxon>Tracheophyta</taxon>
        <taxon>Spermatophyta</taxon>
        <taxon>Magnoliopsida</taxon>
        <taxon>Liliopsida</taxon>
        <taxon>Poales</taxon>
        <taxon>Poaceae</taxon>
        <taxon>PACMAD clade</taxon>
        <taxon>Panicoideae</taxon>
        <taxon>Panicodae</taxon>
        <taxon>Paniceae</taxon>
        <taxon>Cenchrinae</taxon>
        <taxon>Setaria</taxon>
    </lineage>
</organism>
<protein>
    <submittedName>
        <fullName evidence="1">Uncharacterized protein</fullName>
    </submittedName>
</protein>
<dbReference type="Gramene" id="TKW38432">
    <property type="protein sequence ID" value="TKW38432"/>
    <property type="gene ID" value="SEVIR_1G113825v2"/>
</dbReference>
<dbReference type="EMBL" id="CM016552">
    <property type="protein sequence ID" value="TKW38432.1"/>
    <property type="molecule type" value="Genomic_DNA"/>
</dbReference>
<keyword evidence="2" id="KW-1185">Reference proteome</keyword>
<gene>
    <name evidence="1" type="ORF">SEVIR_1G113825v2</name>
</gene>
<sequence>MFSPIPYPFLLQINPKTWSSFEPATTAILVAMHDATAAAYSRGYKTIHPGTITKQSLVFVRGKLNTSKLKDCT</sequence>
<evidence type="ECO:0000313" key="2">
    <source>
        <dbReference type="Proteomes" id="UP000298652"/>
    </source>
</evidence>
<evidence type="ECO:0000313" key="1">
    <source>
        <dbReference type="EMBL" id="TKW38432.1"/>
    </source>
</evidence>